<evidence type="ECO:0000256" key="1">
    <source>
        <dbReference type="ARBA" id="ARBA00022723"/>
    </source>
</evidence>
<feature type="compositionally biased region" description="Acidic residues" evidence="2">
    <location>
        <begin position="244"/>
        <end position="256"/>
    </location>
</feature>
<reference evidence="3" key="2">
    <citation type="submission" date="2020-09" db="EMBL/GenBank/DDBJ databases">
        <authorList>
            <person name="Sun Q."/>
            <person name="Zhou Y."/>
        </authorList>
    </citation>
    <scope>NUCLEOTIDE SEQUENCE</scope>
    <source>
        <strain evidence="3">CGMCC 1.14988</strain>
    </source>
</reference>
<evidence type="ECO:0000313" key="3">
    <source>
        <dbReference type="EMBL" id="GGI03867.1"/>
    </source>
</evidence>
<dbReference type="GO" id="GO:0046872">
    <property type="term" value="F:metal ion binding"/>
    <property type="evidence" value="ECO:0007669"/>
    <property type="project" value="UniProtKB-KW"/>
</dbReference>
<reference evidence="3" key="1">
    <citation type="journal article" date="2014" name="Int. J. Syst. Evol. Microbiol.">
        <title>Complete genome sequence of Corynebacterium casei LMG S-19264T (=DSM 44701T), isolated from a smear-ripened cheese.</title>
        <authorList>
            <consortium name="US DOE Joint Genome Institute (JGI-PGF)"/>
            <person name="Walter F."/>
            <person name="Albersmeier A."/>
            <person name="Kalinowski J."/>
            <person name="Ruckert C."/>
        </authorList>
    </citation>
    <scope>NUCLEOTIDE SEQUENCE</scope>
    <source>
        <strain evidence="3">CGMCC 1.14988</strain>
    </source>
</reference>
<proteinExistence type="predicted"/>
<dbReference type="SUPFAM" id="SSF49503">
    <property type="entry name" value="Cupredoxins"/>
    <property type="match status" value="1"/>
</dbReference>
<sequence length="267" mass="26873">MTPWGRGVPGVTRAGWVATGGQGYAAALARARGTGAAPLLRGDGSPDPSPRTVVTRGATVRRPTLGLAATAGLLLVAGCSPVPDGAIAAEPVQCPEGSDCFDPIQPVGPGGDLEIDMGNFFFEVTDGTAVTGEVQVTVHNVSDAYHNAEFLGAADGSGIPEADANASGEDTVLLFPGEWTVICNVPGHRSAGMETTVTVYATEEEAAAAEQEAEGEMPEEGADPTAPAEEPELPAAGGGRDEADSVAEDQTGEDADVTTGGEGQQDS</sequence>
<gene>
    <name evidence="3" type="ORF">GCM10011354_06190</name>
</gene>
<protein>
    <recommendedName>
        <fullName evidence="5">Copper binding protein, plastocyanin/azurin family</fullName>
    </recommendedName>
</protein>
<dbReference type="AlphaFoldDB" id="A0A8J3A876"/>
<keyword evidence="4" id="KW-1185">Reference proteome</keyword>
<feature type="region of interest" description="Disordered" evidence="2">
    <location>
        <begin position="206"/>
        <end position="267"/>
    </location>
</feature>
<dbReference type="EMBL" id="BMHA01000002">
    <property type="protein sequence ID" value="GGI03867.1"/>
    <property type="molecule type" value="Genomic_DNA"/>
</dbReference>
<dbReference type="InterPro" id="IPR033138">
    <property type="entry name" value="Cu_oxidase_CS"/>
</dbReference>
<evidence type="ECO:0008006" key="5">
    <source>
        <dbReference type="Google" id="ProtNLM"/>
    </source>
</evidence>
<dbReference type="InterPro" id="IPR008972">
    <property type="entry name" value="Cupredoxin"/>
</dbReference>
<keyword evidence="1" id="KW-0479">Metal-binding</keyword>
<comment type="caution">
    <text evidence="3">The sequence shown here is derived from an EMBL/GenBank/DDBJ whole genome shotgun (WGS) entry which is preliminary data.</text>
</comment>
<dbReference type="PROSITE" id="PS00079">
    <property type="entry name" value="MULTICOPPER_OXIDASE1"/>
    <property type="match status" value="1"/>
</dbReference>
<feature type="compositionally biased region" description="Acidic residues" evidence="2">
    <location>
        <begin position="206"/>
        <end position="222"/>
    </location>
</feature>
<dbReference type="Gene3D" id="2.60.40.420">
    <property type="entry name" value="Cupredoxins - blue copper proteins"/>
    <property type="match status" value="1"/>
</dbReference>
<accession>A0A8J3A876</accession>
<evidence type="ECO:0000256" key="2">
    <source>
        <dbReference type="SAM" id="MobiDB-lite"/>
    </source>
</evidence>
<evidence type="ECO:0000313" key="4">
    <source>
        <dbReference type="Proteomes" id="UP000650511"/>
    </source>
</evidence>
<dbReference type="Proteomes" id="UP000650511">
    <property type="component" value="Unassembled WGS sequence"/>
</dbReference>
<organism evidence="3 4">
    <name type="scientific">Egicoccus halophilus</name>
    <dbReference type="NCBI Taxonomy" id="1670830"/>
    <lineage>
        <taxon>Bacteria</taxon>
        <taxon>Bacillati</taxon>
        <taxon>Actinomycetota</taxon>
        <taxon>Nitriliruptoria</taxon>
        <taxon>Egicoccales</taxon>
        <taxon>Egicoccaceae</taxon>
        <taxon>Egicoccus</taxon>
    </lineage>
</organism>
<name>A0A8J3A876_9ACTN</name>